<gene>
    <name evidence="7" type="primary">def2</name>
    <name evidence="6" type="synonym">def</name>
    <name evidence="7" type="ORF">GCM10007067_20740</name>
</gene>
<evidence type="ECO:0000313" key="8">
    <source>
        <dbReference type="Proteomes" id="UP000646426"/>
    </source>
</evidence>
<evidence type="ECO:0000313" key="7">
    <source>
        <dbReference type="EMBL" id="GHA82606.1"/>
    </source>
</evidence>
<feature type="binding site" evidence="6">
    <location>
        <position position="94"/>
    </location>
    <ligand>
        <name>Fe cation</name>
        <dbReference type="ChEBI" id="CHEBI:24875"/>
    </ligand>
</feature>
<dbReference type="NCBIfam" id="NF001159">
    <property type="entry name" value="PRK00150.1-3"/>
    <property type="match status" value="1"/>
</dbReference>
<feature type="active site" evidence="6">
    <location>
        <position position="137"/>
    </location>
</feature>
<protein>
    <recommendedName>
        <fullName evidence="6">Peptide deformylase</fullName>
        <shortName evidence="6">PDF</shortName>
        <ecNumber evidence="6">3.5.1.88</ecNumber>
    </recommendedName>
    <alternativeName>
        <fullName evidence="6">Polypeptide deformylase</fullName>
    </alternativeName>
</protein>
<sequence length="170" mass="19044">MALLTILEFPDPRLRTVAKPVDPAQVTTPEFQTLLDDMFETMYAAPGIGLAASQVDVHQQFMVIDLSDDKSEPRVFINPEIFEREGEQVYQEGCLSVPNIFADVTRANVIKVRALGRDGQPYELDADGLLAVCIQHEMDHLAGKLFVDYLSPLKREMVRKKLAKAKRNAA</sequence>
<dbReference type="GO" id="GO:0046872">
    <property type="term" value="F:metal ion binding"/>
    <property type="evidence" value="ECO:0007669"/>
    <property type="project" value="UniProtKB-KW"/>
</dbReference>
<dbReference type="Gene3D" id="3.90.45.10">
    <property type="entry name" value="Peptide deformylase"/>
    <property type="match status" value="1"/>
</dbReference>
<keyword evidence="2 6" id="KW-0479">Metal-binding</keyword>
<comment type="function">
    <text evidence="6">Removes the formyl group from the N-terminal Met of newly synthesized proteins. Requires at least a dipeptide for an efficient rate of reaction. N-terminal L-methionine is a prerequisite for activity but the enzyme has broad specificity at other positions.</text>
</comment>
<proteinExistence type="inferred from homology"/>
<feature type="binding site" evidence="6">
    <location>
        <position position="136"/>
    </location>
    <ligand>
        <name>Fe cation</name>
        <dbReference type="ChEBI" id="CHEBI:24875"/>
    </ligand>
</feature>
<name>A0A918T0M4_9GAMM</name>
<dbReference type="FunFam" id="3.90.45.10:FF:000001">
    <property type="entry name" value="Peptide deformylase"/>
    <property type="match status" value="1"/>
</dbReference>
<feature type="binding site" evidence="6">
    <location>
        <position position="140"/>
    </location>
    <ligand>
        <name>Fe cation</name>
        <dbReference type="ChEBI" id="CHEBI:24875"/>
    </ligand>
</feature>
<dbReference type="Proteomes" id="UP000646426">
    <property type="component" value="Unassembled WGS sequence"/>
</dbReference>
<dbReference type="InterPro" id="IPR023635">
    <property type="entry name" value="Peptide_deformylase"/>
</dbReference>
<dbReference type="EMBL" id="BMYD01000003">
    <property type="protein sequence ID" value="GHA82606.1"/>
    <property type="molecule type" value="Genomic_DNA"/>
</dbReference>
<dbReference type="AlphaFoldDB" id="A0A918T0M4"/>
<dbReference type="PIRSF" id="PIRSF004749">
    <property type="entry name" value="Pep_def"/>
    <property type="match status" value="1"/>
</dbReference>
<dbReference type="HAMAP" id="MF_00163">
    <property type="entry name" value="Pep_deformylase"/>
    <property type="match status" value="1"/>
</dbReference>
<dbReference type="RefSeq" id="WP_189456217.1">
    <property type="nucleotide sequence ID" value="NZ_BMYD01000003.1"/>
</dbReference>
<dbReference type="NCBIfam" id="TIGR00079">
    <property type="entry name" value="pept_deformyl"/>
    <property type="match status" value="1"/>
</dbReference>
<comment type="similarity">
    <text evidence="1 6">Belongs to the polypeptide deformylase family.</text>
</comment>
<comment type="caution">
    <text evidence="7">The sequence shown here is derived from an EMBL/GenBank/DDBJ whole genome shotgun (WGS) entry which is preliminary data.</text>
</comment>
<keyword evidence="3 6" id="KW-0378">Hydrolase</keyword>
<keyword evidence="4 6" id="KW-0648">Protein biosynthesis</keyword>
<evidence type="ECO:0000256" key="5">
    <source>
        <dbReference type="ARBA" id="ARBA00023004"/>
    </source>
</evidence>
<dbReference type="Pfam" id="PF01327">
    <property type="entry name" value="Pep_deformylase"/>
    <property type="match status" value="1"/>
</dbReference>
<dbReference type="EC" id="3.5.1.88" evidence="6"/>
<dbReference type="GO" id="GO:0042586">
    <property type="term" value="F:peptide deformylase activity"/>
    <property type="evidence" value="ECO:0007669"/>
    <property type="project" value="UniProtKB-UniRule"/>
</dbReference>
<dbReference type="PANTHER" id="PTHR10458:SF21">
    <property type="entry name" value="PEPTIDE DEFORMYLASE"/>
    <property type="match status" value="1"/>
</dbReference>
<dbReference type="PRINTS" id="PR01576">
    <property type="entry name" value="PDEFORMYLASE"/>
</dbReference>
<dbReference type="SUPFAM" id="SSF56420">
    <property type="entry name" value="Peptide deformylase"/>
    <property type="match status" value="1"/>
</dbReference>
<accession>A0A918T0M4</accession>
<reference evidence="7" key="1">
    <citation type="journal article" date="2014" name="Int. J. Syst. Evol. Microbiol.">
        <title>Complete genome sequence of Corynebacterium casei LMG S-19264T (=DSM 44701T), isolated from a smear-ripened cheese.</title>
        <authorList>
            <consortium name="US DOE Joint Genome Institute (JGI-PGF)"/>
            <person name="Walter F."/>
            <person name="Albersmeier A."/>
            <person name="Kalinowski J."/>
            <person name="Ruckert C."/>
        </authorList>
    </citation>
    <scope>NUCLEOTIDE SEQUENCE</scope>
    <source>
        <strain evidence="7">KCTC 23077</strain>
    </source>
</reference>
<comment type="catalytic activity">
    <reaction evidence="6">
        <text>N-terminal N-formyl-L-methionyl-[peptide] + H2O = N-terminal L-methionyl-[peptide] + formate</text>
        <dbReference type="Rhea" id="RHEA:24420"/>
        <dbReference type="Rhea" id="RHEA-COMP:10639"/>
        <dbReference type="Rhea" id="RHEA-COMP:10640"/>
        <dbReference type="ChEBI" id="CHEBI:15377"/>
        <dbReference type="ChEBI" id="CHEBI:15740"/>
        <dbReference type="ChEBI" id="CHEBI:49298"/>
        <dbReference type="ChEBI" id="CHEBI:64731"/>
        <dbReference type="EC" id="3.5.1.88"/>
    </reaction>
</comment>
<evidence type="ECO:0000256" key="4">
    <source>
        <dbReference type="ARBA" id="ARBA00022917"/>
    </source>
</evidence>
<dbReference type="CDD" id="cd00487">
    <property type="entry name" value="Pep_deformylase"/>
    <property type="match status" value="1"/>
</dbReference>
<evidence type="ECO:0000256" key="3">
    <source>
        <dbReference type="ARBA" id="ARBA00022801"/>
    </source>
</evidence>
<dbReference type="PANTHER" id="PTHR10458">
    <property type="entry name" value="PEPTIDE DEFORMYLASE"/>
    <property type="match status" value="1"/>
</dbReference>
<reference evidence="7" key="2">
    <citation type="submission" date="2020-09" db="EMBL/GenBank/DDBJ databases">
        <authorList>
            <person name="Sun Q."/>
            <person name="Kim S."/>
        </authorList>
    </citation>
    <scope>NUCLEOTIDE SEQUENCE</scope>
    <source>
        <strain evidence="7">KCTC 23077</strain>
    </source>
</reference>
<dbReference type="GO" id="GO:0006412">
    <property type="term" value="P:translation"/>
    <property type="evidence" value="ECO:0007669"/>
    <property type="project" value="UniProtKB-UniRule"/>
</dbReference>
<evidence type="ECO:0000256" key="6">
    <source>
        <dbReference type="HAMAP-Rule" id="MF_00163"/>
    </source>
</evidence>
<evidence type="ECO:0000256" key="2">
    <source>
        <dbReference type="ARBA" id="ARBA00022723"/>
    </source>
</evidence>
<keyword evidence="8" id="KW-1185">Reference proteome</keyword>
<comment type="cofactor">
    <cofactor evidence="6">
        <name>Fe(2+)</name>
        <dbReference type="ChEBI" id="CHEBI:29033"/>
    </cofactor>
    <text evidence="6">Binds 1 Fe(2+) ion.</text>
</comment>
<dbReference type="InterPro" id="IPR036821">
    <property type="entry name" value="Peptide_deformylase_sf"/>
</dbReference>
<keyword evidence="5 6" id="KW-0408">Iron</keyword>
<organism evidence="7 8">
    <name type="scientific">Cognatilysobacter bugurensis</name>
    <dbReference type="NCBI Taxonomy" id="543356"/>
    <lineage>
        <taxon>Bacteria</taxon>
        <taxon>Pseudomonadati</taxon>
        <taxon>Pseudomonadota</taxon>
        <taxon>Gammaproteobacteria</taxon>
        <taxon>Lysobacterales</taxon>
        <taxon>Lysobacteraceae</taxon>
        <taxon>Cognatilysobacter</taxon>
    </lineage>
</organism>
<evidence type="ECO:0000256" key="1">
    <source>
        <dbReference type="ARBA" id="ARBA00010759"/>
    </source>
</evidence>